<dbReference type="SUPFAM" id="SSF88723">
    <property type="entry name" value="PIN domain-like"/>
    <property type="match status" value="1"/>
</dbReference>
<sequence>MKVMLDTNVFNHLVEGSIDPASIPAEWEPVITHIQNDEIERTSDPTKRNALQAMVTAVTHIRIPTETAVWGMSRWGEAKWTGPASLCSELKDQLDREKKRPSNSADALIADTCIQNGFLLVTNDQALKKIASANGCAVLDLRKP</sequence>
<name>A0A8E3B290_RHILI</name>
<evidence type="ECO:0000313" key="1">
    <source>
        <dbReference type="EMBL" id="PWJ87375.1"/>
    </source>
</evidence>
<protein>
    <submittedName>
        <fullName evidence="1">Putative nucleic acid-binding protein</fullName>
    </submittedName>
</protein>
<proteinExistence type="predicted"/>
<organism evidence="1 2">
    <name type="scientific">Rhizobium loti</name>
    <name type="common">Mesorhizobium loti</name>
    <dbReference type="NCBI Taxonomy" id="381"/>
    <lineage>
        <taxon>Bacteria</taxon>
        <taxon>Pseudomonadati</taxon>
        <taxon>Pseudomonadota</taxon>
        <taxon>Alphaproteobacteria</taxon>
        <taxon>Hyphomicrobiales</taxon>
        <taxon>Phyllobacteriaceae</taxon>
        <taxon>Mesorhizobium</taxon>
    </lineage>
</organism>
<dbReference type="RefSeq" id="WP_109671543.1">
    <property type="nucleotide sequence ID" value="NZ_QGGH01000017.1"/>
</dbReference>
<reference evidence="1 2" key="1">
    <citation type="submission" date="2018-05" db="EMBL/GenBank/DDBJ databases">
        <title>Genomic Encyclopedia of Type Strains, Phase IV (KMG-IV): sequencing the most valuable type-strain genomes for metagenomic binning, comparative biology and taxonomic classification.</title>
        <authorList>
            <person name="Goeker M."/>
        </authorList>
    </citation>
    <scope>NUCLEOTIDE SEQUENCE [LARGE SCALE GENOMIC DNA]</scope>
    <source>
        <strain evidence="1 2">DSM 2626</strain>
    </source>
</reference>
<dbReference type="AlphaFoldDB" id="A0A8E3B290"/>
<dbReference type="GeneID" id="61055716"/>
<evidence type="ECO:0000313" key="2">
    <source>
        <dbReference type="Proteomes" id="UP000245631"/>
    </source>
</evidence>
<dbReference type="EMBL" id="QGGH01000017">
    <property type="protein sequence ID" value="PWJ87375.1"/>
    <property type="molecule type" value="Genomic_DNA"/>
</dbReference>
<accession>A0A8E3B290</accession>
<dbReference type="Gene3D" id="3.40.50.1010">
    <property type="entry name" value="5'-nuclease"/>
    <property type="match status" value="1"/>
</dbReference>
<comment type="caution">
    <text evidence="1">The sequence shown here is derived from an EMBL/GenBank/DDBJ whole genome shotgun (WGS) entry which is preliminary data.</text>
</comment>
<dbReference type="InterPro" id="IPR029060">
    <property type="entry name" value="PIN-like_dom_sf"/>
</dbReference>
<dbReference type="Proteomes" id="UP000245631">
    <property type="component" value="Unassembled WGS sequence"/>
</dbReference>
<gene>
    <name evidence="1" type="ORF">C8D77_11790</name>
</gene>